<evidence type="ECO:0000313" key="1">
    <source>
        <dbReference type="EMBL" id="OAJ38136.1"/>
    </source>
</evidence>
<protein>
    <submittedName>
        <fullName evidence="1">Uncharacterized protein</fullName>
    </submittedName>
</protein>
<dbReference type="VEuPathDB" id="FungiDB:BDEG_22091"/>
<reference evidence="1 2" key="1">
    <citation type="submission" date="2006-10" db="EMBL/GenBank/DDBJ databases">
        <title>The Genome Sequence of Batrachochytrium dendrobatidis JEL423.</title>
        <authorList>
            <consortium name="The Broad Institute Genome Sequencing Platform"/>
            <person name="Birren B."/>
            <person name="Lander E."/>
            <person name="Galagan J."/>
            <person name="Cuomo C."/>
            <person name="Devon K."/>
            <person name="Jaffe D."/>
            <person name="Butler J."/>
            <person name="Alvarez P."/>
            <person name="Gnerre S."/>
            <person name="Grabherr M."/>
            <person name="Kleber M."/>
            <person name="Mauceli E."/>
            <person name="Brockman W."/>
            <person name="Young S."/>
            <person name="LaButti K."/>
            <person name="Sykes S."/>
            <person name="DeCaprio D."/>
            <person name="Crawford M."/>
            <person name="Koehrsen M."/>
            <person name="Engels R."/>
            <person name="Montgomery P."/>
            <person name="Pearson M."/>
            <person name="Howarth C."/>
            <person name="Larson L."/>
            <person name="White J."/>
            <person name="O'Leary S."/>
            <person name="Kodira C."/>
            <person name="Zeng Q."/>
            <person name="Yandava C."/>
            <person name="Alvarado L."/>
            <person name="Longcore J."/>
            <person name="James T."/>
        </authorList>
    </citation>
    <scope>NUCLEOTIDE SEQUENCE [LARGE SCALE GENOMIC DNA]</scope>
    <source>
        <strain evidence="1 2">JEL423</strain>
    </source>
</reference>
<name>A0A177WEB9_BATDL</name>
<organism evidence="1 2">
    <name type="scientific">Batrachochytrium dendrobatidis (strain JEL423)</name>
    <dbReference type="NCBI Taxonomy" id="403673"/>
    <lineage>
        <taxon>Eukaryota</taxon>
        <taxon>Fungi</taxon>
        <taxon>Fungi incertae sedis</taxon>
        <taxon>Chytridiomycota</taxon>
        <taxon>Chytridiomycota incertae sedis</taxon>
        <taxon>Chytridiomycetes</taxon>
        <taxon>Rhizophydiales</taxon>
        <taxon>Rhizophydiales incertae sedis</taxon>
        <taxon>Batrachochytrium</taxon>
    </lineage>
</organism>
<dbReference type="AlphaFoldDB" id="A0A177WEB9"/>
<accession>A0A177WEB9</accession>
<dbReference type="EMBL" id="DS022301">
    <property type="protein sequence ID" value="OAJ38136.1"/>
    <property type="molecule type" value="Genomic_DNA"/>
</dbReference>
<gene>
    <name evidence="1" type="ORF">BDEG_22091</name>
</gene>
<dbReference type="OrthoDB" id="9946895at2759"/>
<evidence type="ECO:0000313" key="2">
    <source>
        <dbReference type="Proteomes" id="UP000077115"/>
    </source>
</evidence>
<proteinExistence type="predicted"/>
<dbReference type="Proteomes" id="UP000077115">
    <property type="component" value="Unassembled WGS sequence"/>
</dbReference>
<sequence length="300" mass="33074">MVQQEKVGIKAPVKNVRSSSGKRVLADGGGLTPLPSEDQDYYSIYLPTIQRVGPEGVKLTQDAEQIRCTDGQSKVGISLKAEELKIPSPLAQSTHTSTIKEFVGNILSRQDQLCSTQPEAQEKLENLKNAINTHNTSLISFELDHALALPNSENVEATEADRKLNYKIQQGFIKIKELDVVLVEKLATARTLKKERLIRDSVSGTPNTVGTPGSISYHNTLSDDDDDFELRSVHSMDKDIFITEPKLSMRSKVGRESLGQKRKQNPIAISNAESGKLKSYQQGDFISRNIIASGCIKILL</sequence>
<reference evidence="1 2" key="2">
    <citation type="submission" date="2016-05" db="EMBL/GenBank/DDBJ databases">
        <title>Lineage-specific infection strategies underlie the spectrum of fungal disease in amphibians.</title>
        <authorList>
            <person name="Cuomo C.A."/>
            <person name="Farrer R.A."/>
            <person name="James T."/>
            <person name="Longcore J."/>
            <person name="Birren B."/>
        </authorList>
    </citation>
    <scope>NUCLEOTIDE SEQUENCE [LARGE SCALE GENOMIC DNA]</scope>
    <source>
        <strain evidence="1 2">JEL423</strain>
    </source>
</reference>